<dbReference type="AlphaFoldDB" id="A0A6P0C8W0"/>
<protein>
    <submittedName>
        <fullName evidence="1">Uncharacterized protein</fullName>
    </submittedName>
</protein>
<proteinExistence type="predicted"/>
<evidence type="ECO:0000313" key="2">
    <source>
        <dbReference type="Proteomes" id="UP000468591"/>
    </source>
</evidence>
<gene>
    <name evidence="1" type="ORF">GV827_00870</name>
</gene>
<comment type="caution">
    <text evidence="1">The sequence shown here is derived from an EMBL/GenBank/DDBJ whole genome shotgun (WGS) entry which is preliminary data.</text>
</comment>
<organism evidence="1 2">
    <name type="scientific">Sulfitobacter sediminilitoris</name>
    <dbReference type="NCBI Taxonomy" id="2698830"/>
    <lineage>
        <taxon>Bacteria</taxon>
        <taxon>Pseudomonadati</taxon>
        <taxon>Pseudomonadota</taxon>
        <taxon>Alphaproteobacteria</taxon>
        <taxon>Rhodobacterales</taxon>
        <taxon>Roseobacteraceae</taxon>
        <taxon>Sulfitobacter</taxon>
    </lineage>
</organism>
<keyword evidence="2" id="KW-1185">Reference proteome</keyword>
<evidence type="ECO:0000313" key="1">
    <source>
        <dbReference type="EMBL" id="NEK20953.1"/>
    </source>
</evidence>
<accession>A0A6P0C8W0</accession>
<dbReference type="RefSeq" id="WP_164351804.1">
    <property type="nucleotide sequence ID" value="NZ_JAABNT010000001.1"/>
</dbReference>
<dbReference type="Proteomes" id="UP000468591">
    <property type="component" value="Unassembled WGS sequence"/>
</dbReference>
<reference evidence="1 2" key="1">
    <citation type="submission" date="2020-01" db="EMBL/GenBank/DDBJ databases">
        <title>Sulfitobacter sediminilitoris sp. nov., isolated from a tidal flat.</title>
        <authorList>
            <person name="Park S."/>
            <person name="Yoon J.-H."/>
        </authorList>
    </citation>
    <scope>NUCLEOTIDE SEQUENCE [LARGE SCALE GENOMIC DNA]</scope>
    <source>
        <strain evidence="1 2">JBTF-M27</strain>
    </source>
</reference>
<dbReference type="EMBL" id="JAABNT010000001">
    <property type="protein sequence ID" value="NEK20953.1"/>
    <property type="molecule type" value="Genomic_DNA"/>
</dbReference>
<name>A0A6P0C8W0_9RHOB</name>
<sequence length="99" mass="10507">MSTYRKESSLRWDRATGLMARPTQSEPSPMGMLVPDSRTNCDQVAVVYDKGNPPPEITVQAISGTVTSVHANGVPVAIVARATGPGLSAEDVLLVERSL</sequence>